<reference evidence="1 2" key="1">
    <citation type="journal article" date="2022" name="Plant J.">
        <title>Chromosome-level genome of Camellia lanceoleosa provides a valuable resource for understanding genome evolution and self-incompatibility.</title>
        <authorList>
            <person name="Gong W."/>
            <person name="Xiao S."/>
            <person name="Wang L."/>
            <person name="Liao Z."/>
            <person name="Chang Y."/>
            <person name="Mo W."/>
            <person name="Hu G."/>
            <person name="Li W."/>
            <person name="Zhao G."/>
            <person name="Zhu H."/>
            <person name="Hu X."/>
            <person name="Ji K."/>
            <person name="Xiang X."/>
            <person name="Song Q."/>
            <person name="Yuan D."/>
            <person name="Jin S."/>
            <person name="Zhang L."/>
        </authorList>
    </citation>
    <scope>NUCLEOTIDE SEQUENCE [LARGE SCALE GENOMIC DNA]</scope>
    <source>
        <strain evidence="1">SQ_2022a</strain>
    </source>
</reference>
<proteinExistence type="predicted"/>
<dbReference type="Proteomes" id="UP001060215">
    <property type="component" value="Chromosome 7"/>
</dbReference>
<dbReference type="EMBL" id="CM045764">
    <property type="protein sequence ID" value="KAI8007181.1"/>
    <property type="molecule type" value="Genomic_DNA"/>
</dbReference>
<comment type="caution">
    <text evidence="1">The sequence shown here is derived from an EMBL/GenBank/DDBJ whole genome shotgun (WGS) entry which is preliminary data.</text>
</comment>
<accession>A0ACC0H5Q1</accession>
<evidence type="ECO:0000313" key="2">
    <source>
        <dbReference type="Proteomes" id="UP001060215"/>
    </source>
</evidence>
<keyword evidence="2" id="KW-1185">Reference proteome</keyword>
<sequence length="46" mass="5537">MVVHVRNHHPIFCRIDWVKTSSHLSFFLIVNDKLYYIYTSINTKAK</sequence>
<organism evidence="1 2">
    <name type="scientific">Camellia lanceoleosa</name>
    <dbReference type="NCBI Taxonomy" id="1840588"/>
    <lineage>
        <taxon>Eukaryota</taxon>
        <taxon>Viridiplantae</taxon>
        <taxon>Streptophyta</taxon>
        <taxon>Embryophyta</taxon>
        <taxon>Tracheophyta</taxon>
        <taxon>Spermatophyta</taxon>
        <taxon>Magnoliopsida</taxon>
        <taxon>eudicotyledons</taxon>
        <taxon>Gunneridae</taxon>
        <taxon>Pentapetalae</taxon>
        <taxon>asterids</taxon>
        <taxon>Ericales</taxon>
        <taxon>Theaceae</taxon>
        <taxon>Camellia</taxon>
    </lineage>
</organism>
<name>A0ACC0H5Q1_9ERIC</name>
<evidence type="ECO:0000313" key="1">
    <source>
        <dbReference type="EMBL" id="KAI8007181.1"/>
    </source>
</evidence>
<protein>
    <submittedName>
        <fullName evidence="1">Uncharacterized protein</fullName>
    </submittedName>
</protein>
<gene>
    <name evidence="1" type="ORF">LOK49_LG07G03613</name>
</gene>